<evidence type="ECO:0000313" key="5">
    <source>
        <dbReference type="EMBL" id="KAJ5538531.1"/>
    </source>
</evidence>
<feature type="repeat" description="ANK" evidence="3">
    <location>
        <begin position="223"/>
        <end position="256"/>
    </location>
</feature>
<evidence type="ECO:0000256" key="1">
    <source>
        <dbReference type="ARBA" id="ARBA00022737"/>
    </source>
</evidence>
<feature type="repeat" description="ANK" evidence="3">
    <location>
        <begin position="4"/>
        <end position="36"/>
    </location>
</feature>
<accession>A0AAD6CTL4</accession>
<keyword evidence="2 3" id="KW-0040">ANK repeat</keyword>
<dbReference type="EMBL" id="JAQIZZ010000006">
    <property type="protein sequence ID" value="KAJ5538531.1"/>
    <property type="molecule type" value="Genomic_DNA"/>
</dbReference>
<protein>
    <recommendedName>
        <fullName evidence="7">Ankyrin</fullName>
    </recommendedName>
</protein>
<feature type="repeat" description="ANK" evidence="3">
    <location>
        <begin position="154"/>
        <end position="186"/>
    </location>
</feature>
<evidence type="ECO:0000256" key="4">
    <source>
        <dbReference type="SAM" id="MobiDB-lite"/>
    </source>
</evidence>
<dbReference type="PROSITE" id="PS50088">
    <property type="entry name" value="ANK_REPEAT"/>
    <property type="match status" value="6"/>
</dbReference>
<dbReference type="Pfam" id="PF00023">
    <property type="entry name" value="Ank"/>
    <property type="match status" value="1"/>
</dbReference>
<reference evidence="5 6" key="1">
    <citation type="journal article" date="2023" name="IMA Fungus">
        <title>Comparative genomic study of the Penicillium genus elucidates a diverse pangenome and 15 lateral gene transfer events.</title>
        <authorList>
            <person name="Petersen C."/>
            <person name="Sorensen T."/>
            <person name="Nielsen M.R."/>
            <person name="Sondergaard T.E."/>
            <person name="Sorensen J.L."/>
            <person name="Fitzpatrick D.A."/>
            <person name="Frisvad J.C."/>
            <person name="Nielsen K.L."/>
        </authorList>
    </citation>
    <scope>NUCLEOTIDE SEQUENCE [LARGE SCALE GENOMIC DNA]</scope>
    <source>
        <strain evidence="5 6">IBT 35679</strain>
    </source>
</reference>
<evidence type="ECO:0008006" key="7">
    <source>
        <dbReference type="Google" id="ProtNLM"/>
    </source>
</evidence>
<dbReference type="Proteomes" id="UP001220324">
    <property type="component" value="Unassembled WGS sequence"/>
</dbReference>
<feature type="compositionally biased region" description="Acidic residues" evidence="4">
    <location>
        <begin position="314"/>
        <end position="327"/>
    </location>
</feature>
<comment type="caution">
    <text evidence="5">The sequence shown here is derived from an EMBL/GenBank/DDBJ whole genome shotgun (WGS) entry which is preliminary data.</text>
</comment>
<dbReference type="InterPro" id="IPR002110">
    <property type="entry name" value="Ankyrin_rpt"/>
</dbReference>
<dbReference type="PANTHER" id="PTHR24189">
    <property type="entry name" value="MYOTROPHIN"/>
    <property type="match status" value="1"/>
</dbReference>
<feature type="repeat" description="ANK" evidence="3">
    <location>
        <begin position="257"/>
        <end position="292"/>
    </location>
</feature>
<evidence type="ECO:0000313" key="6">
    <source>
        <dbReference type="Proteomes" id="UP001220324"/>
    </source>
</evidence>
<feature type="repeat" description="ANK" evidence="3">
    <location>
        <begin position="187"/>
        <end position="222"/>
    </location>
</feature>
<organism evidence="5 6">
    <name type="scientific">Penicillium frequentans</name>
    <dbReference type="NCBI Taxonomy" id="3151616"/>
    <lineage>
        <taxon>Eukaryota</taxon>
        <taxon>Fungi</taxon>
        <taxon>Dikarya</taxon>
        <taxon>Ascomycota</taxon>
        <taxon>Pezizomycotina</taxon>
        <taxon>Eurotiomycetes</taxon>
        <taxon>Eurotiomycetidae</taxon>
        <taxon>Eurotiales</taxon>
        <taxon>Aspergillaceae</taxon>
        <taxon>Penicillium</taxon>
    </lineage>
</organism>
<feature type="repeat" description="ANK" evidence="3">
    <location>
        <begin position="37"/>
        <end position="69"/>
    </location>
</feature>
<dbReference type="Gene3D" id="1.25.40.20">
    <property type="entry name" value="Ankyrin repeat-containing domain"/>
    <property type="match status" value="3"/>
</dbReference>
<dbReference type="InterPro" id="IPR036770">
    <property type="entry name" value="Ankyrin_rpt-contain_sf"/>
</dbReference>
<dbReference type="SUPFAM" id="SSF48403">
    <property type="entry name" value="Ankyrin repeat"/>
    <property type="match status" value="2"/>
</dbReference>
<keyword evidence="6" id="KW-1185">Reference proteome</keyword>
<dbReference type="SMART" id="SM00248">
    <property type="entry name" value="ANK"/>
    <property type="match status" value="6"/>
</dbReference>
<dbReference type="PANTHER" id="PTHR24189:SF50">
    <property type="entry name" value="ANKYRIN REPEAT AND SOCS BOX PROTEIN 2"/>
    <property type="match status" value="1"/>
</dbReference>
<name>A0AAD6CTL4_9EURO</name>
<evidence type="ECO:0000256" key="3">
    <source>
        <dbReference type="PROSITE-ProRule" id="PRU00023"/>
    </source>
</evidence>
<dbReference type="AlphaFoldDB" id="A0AAD6CTL4"/>
<proteinExistence type="predicted"/>
<sequence length="336" mass="36744">MDPTGELPLQLAVLSKEHSLVKLLTKYDASLDAQDCHGKTALEWALVEGGHEMVDILFKAGASIDSAGSGSIDPILRALEYGHSRFGWSALLPSGIVDTADERTTFSRRNSWDFVARTSSCCAGCLDRGEPHEYERVIKLLLQHGSKLDSRDNQGRSILHQASFQMCVGAVKFLLEQGADPMSKDSFGQIPLHMACAMGPGEDSGLCEMLLEASSDPNHKDVNGDTPLHMAARSGFSNGIFLLRLDDRVDFTARNSHGNTPLHDAVDPENCVYDEVIFELRKGGADLTLVNHKGQAVWDLAQEDDVKRALSCDFSEDESEIESEDNSDEHSETIPV</sequence>
<keyword evidence="1" id="KW-0677">Repeat</keyword>
<dbReference type="PROSITE" id="PS50297">
    <property type="entry name" value="ANK_REP_REGION"/>
    <property type="match status" value="3"/>
</dbReference>
<feature type="region of interest" description="Disordered" evidence="4">
    <location>
        <begin position="313"/>
        <end position="336"/>
    </location>
</feature>
<gene>
    <name evidence="5" type="ORF">N7494_008010</name>
</gene>
<dbReference type="InterPro" id="IPR050745">
    <property type="entry name" value="Multifunctional_regulatory"/>
</dbReference>
<dbReference type="Pfam" id="PF12796">
    <property type="entry name" value="Ank_2"/>
    <property type="match status" value="2"/>
</dbReference>
<evidence type="ECO:0000256" key="2">
    <source>
        <dbReference type="ARBA" id="ARBA00023043"/>
    </source>
</evidence>